<dbReference type="GO" id="GO:0016020">
    <property type="term" value="C:membrane"/>
    <property type="evidence" value="ECO:0007669"/>
    <property type="project" value="InterPro"/>
</dbReference>
<dbReference type="AlphaFoldDB" id="A0A8J6XYB5"/>
<dbReference type="SMART" id="SM00257">
    <property type="entry name" value="LysM"/>
    <property type="match status" value="2"/>
</dbReference>
<evidence type="ECO:0000313" key="5">
    <source>
        <dbReference type="Proteomes" id="UP000648239"/>
    </source>
</evidence>
<evidence type="ECO:0000313" key="4">
    <source>
        <dbReference type="EMBL" id="MBD3867022.1"/>
    </source>
</evidence>
<dbReference type="CDD" id="cd16894">
    <property type="entry name" value="MltD-like"/>
    <property type="match status" value="1"/>
</dbReference>
<dbReference type="GO" id="GO:0000270">
    <property type="term" value="P:peptidoglycan metabolic process"/>
    <property type="evidence" value="ECO:0007669"/>
    <property type="project" value="InterPro"/>
</dbReference>
<dbReference type="CDD" id="cd00118">
    <property type="entry name" value="LysM"/>
    <property type="match status" value="2"/>
</dbReference>
<dbReference type="SUPFAM" id="SSF54106">
    <property type="entry name" value="LysM domain"/>
    <property type="match status" value="2"/>
</dbReference>
<dbReference type="GO" id="GO:0008933">
    <property type="term" value="F:peptidoglycan lytic transglycosylase activity"/>
    <property type="evidence" value="ECO:0007669"/>
    <property type="project" value="InterPro"/>
</dbReference>
<dbReference type="InterPro" id="IPR000189">
    <property type="entry name" value="Transglyc_AS"/>
</dbReference>
<dbReference type="InterPro" id="IPR036779">
    <property type="entry name" value="LysM_dom_sf"/>
</dbReference>
<dbReference type="PROSITE" id="PS51782">
    <property type="entry name" value="LYSM"/>
    <property type="match status" value="2"/>
</dbReference>
<dbReference type="PROSITE" id="PS00922">
    <property type="entry name" value="TRANSGLYCOSYLASE"/>
    <property type="match status" value="1"/>
</dbReference>
<dbReference type="Gene3D" id="1.10.530.10">
    <property type="match status" value="1"/>
</dbReference>
<dbReference type="InterPro" id="IPR023346">
    <property type="entry name" value="Lysozyme-like_dom_sf"/>
</dbReference>
<dbReference type="InterPro" id="IPR018392">
    <property type="entry name" value="LysM"/>
</dbReference>
<feature type="domain" description="LysM" evidence="3">
    <location>
        <begin position="450"/>
        <end position="494"/>
    </location>
</feature>
<dbReference type="Proteomes" id="UP000648239">
    <property type="component" value="Unassembled WGS sequence"/>
</dbReference>
<dbReference type="Pfam" id="PF01464">
    <property type="entry name" value="SLT"/>
    <property type="match status" value="1"/>
</dbReference>
<keyword evidence="2" id="KW-0732">Signal</keyword>
<feature type="signal peptide" evidence="2">
    <location>
        <begin position="1"/>
        <end position="27"/>
    </location>
</feature>
<feature type="chain" id="PRO_5035247085" evidence="2">
    <location>
        <begin position="28"/>
        <end position="497"/>
    </location>
</feature>
<proteinExistence type="inferred from homology"/>
<dbReference type="PANTHER" id="PTHR33734:SF22">
    <property type="entry name" value="MEMBRANE-BOUND LYTIC MUREIN TRANSGLYCOSYLASE D"/>
    <property type="match status" value="1"/>
</dbReference>
<dbReference type="SUPFAM" id="SSF53955">
    <property type="entry name" value="Lysozyme-like"/>
    <property type="match status" value="1"/>
</dbReference>
<sequence length="497" mass="55232">MGKLTGRILTVAAALAVSVATFSPLPADEVDPFPIPAGLEGHVSFWQSVFAEHDRDEVVVHDLEYPGLIYEIFDLPGEMKDSYTDEQEKLVEALREDWEDRLRKLQADLAAGTALSDPQKELALKITTEAGAGRIEGAHERVRSQRGLKSRFKRGVELGNRYDAVFREIFRKKGLPEDLVALPHVESSFQPLARSSAGAAGVWQFTRSTGRQFLSINSMLDERYDPVASAEGAASFLAAAFNKLQDWPIAITSYNHGVNGMGRAQSKFGNDFVRIVYEYRSRYFGFASRNFYAEFLAARIIANDPEKFFPEGLQLVPPMDEERLVLDTDLYASNLARRYGVPLKELAGLNSAWTRRTVHGVLTVPSGSRVWLPAGSLARAARGEVPDVDLTPPGLPPEGTHTVRRGENLSVIARDYGMTVVQVRRLNGMEPRDTRIFAGEKLKVTGGRTRFHTVVRGDTLLGIAKSYRVDLNELLRSNRLSLRSMIHPGQKLRIPLG</sequence>
<dbReference type="EMBL" id="JACXWD010000005">
    <property type="protein sequence ID" value="MBD3867022.1"/>
    <property type="molecule type" value="Genomic_DNA"/>
</dbReference>
<feature type="domain" description="LysM" evidence="3">
    <location>
        <begin position="399"/>
        <end position="444"/>
    </location>
</feature>
<dbReference type="PANTHER" id="PTHR33734">
    <property type="entry name" value="LYSM DOMAIN-CONTAINING GPI-ANCHORED PROTEIN 2"/>
    <property type="match status" value="1"/>
</dbReference>
<comment type="similarity">
    <text evidence="1">Belongs to the transglycosylase Slt family.</text>
</comment>
<comment type="caution">
    <text evidence="4">The sequence shown here is derived from an EMBL/GenBank/DDBJ whole genome shotgun (WGS) entry which is preliminary data.</text>
</comment>
<evidence type="ECO:0000259" key="3">
    <source>
        <dbReference type="PROSITE" id="PS51782"/>
    </source>
</evidence>
<name>A0A8J6XYB5_9BACT</name>
<protein>
    <submittedName>
        <fullName evidence="4">LysM peptidoglycan-binding domain-containing protein</fullName>
    </submittedName>
</protein>
<organism evidence="4 5">
    <name type="scientific">Candidatus Polarisedimenticola svalbardensis</name>
    <dbReference type="NCBI Taxonomy" id="2886004"/>
    <lineage>
        <taxon>Bacteria</taxon>
        <taxon>Pseudomonadati</taxon>
        <taxon>Acidobacteriota</taxon>
        <taxon>Candidatus Polarisedimenticolia</taxon>
        <taxon>Candidatus Polarisedimenticolales</taxon>
        <taxon>Candidatus Polarisedimenticolaceae</taxon>
        <taxon>Candidatus Polarisedimenticola</taxon>
    </lineage>
</organism>
<gene>
    <name evidence="4" type="ORF">IFK94_02765</name>
</gene>
<evidence type="ECO:0000256" key="2">
    <source>
        <dbReference type="SAM" id="SignalP"/>
    </source>
</evidence>
<reference evidence="4 5" key="1">
    <citation type="submission" date="2020-08" db="EMBL/GenBank/DDBJ databases">
        <title>Acidobacteriota in marine sediments use diverse sulfur dissimilation pathways.</title>
        <authorList>
            <person name="Wasmund K."/>
        </authorList>
    </citation>
    <scope>NUCLEOTIDE SEQUENCE [LARGE SCALE GENOMIC DNA]</scope>
    <source>
        <strain evidence="4">MAG AM4</strain>
    </source>
</reference>
<dbReference type="InterPro" id="IPR008258">
    <property type="entry name" value="Transglycosylase_SLT_dom_1"/>
</dbReference>
<dbReference type="Pfam" id="PF01476">
    <property type="entry name" value="LysM"/>
    <property type="match status" value="2"/>
</dbReference>
<evidence type="ECO:0000256" key="1">
    <source>
        <dbReference type="ARBA" id="ARBA00007734"/>
    </source>
</evidence>
<dbReference type="Gene3D" id="3.10.350.10">
    <property type="entry name" value="LysM domain"/>
    <property type="match status" value="2"/>
</dbReference>
<accession>A0A8J6XYB5</accession>